<protein>
    <recommendedName>
        <fullName evidence="6">LPXTG cell wall anchor domain-containing protein</fullName>
    </recommendedName>
</protein>
<feature type="signal peptide" evidence="3">
    <location>
        <begin position="1"/>
        <end position="28"/>
    </location>
</feature>
<feature type="transmembrane region" description="Helical" evidence="2">
    <location>
        <begin position="125"/>
        <end position="144"/>
    </location>
</feature>
<dbReference type="RefSeq" id="WP_322870766.1">
    <property type="nucleotide sequence ID" value="NZ_CP108057.1"/>
</dbReference>
<evidence type="ECO:0000313" key="4">
    <source>
        <dbReference type="EMBL" id="WUO46876.1"/>
    </source>
</evidence>
<keyword evidence="3" id="KW-0732">Signal</keyword>
<evidence type="ECO:0000256" key="3">
    <source>
        <dbReference type="SAM" id="SignalP"/>
    </source>
</evidence>
<feature type="region of interest" description="Disordered" evidence="1">
    <location>
        <begin position="48"/>
        <end position="108"/>
    </location>
</feature>
<keyword evidence="2" id="KW-0472">Membrane</keyword>
<name>A0ABZ1RKL5_9ACTN</name>
<feature type="compositionally biased region" description="Low complexity" evidence="1">
    <location>
        <begin position="57"/>
        <end position="100"/>
    </location>
</feature>
<dbReference type="InterPro" id="IPR006311">
    <property type="entry name" value="TAT_signal"/>
</dbReference>
<dbReference type="EMBL" id="CP108057">
    <property type="protein sequence ID" value="WUO46876.1"/>
    <property type="molecule type" value="Genomic_DNA"/>
</dbReference>
<keyword evidence="2" id="KW-0812">Transmembrane</keyword>
<evidence type="ECO:0000256" key="1">
    <source>
        <dbReference type="SAM" id="MobiDB-lite"/>
    </source>
</evidence>
<feature type="chain" id="PRO_5047353275" description="LPXTG cell wall anchor domain-containing protein" evidence="3">
    <location>
        <begin position="29"/>
        <end position="150"/>
    </location>
</feature>
<evidence type="ECO:0008006" key="6">
    <source>
        <dbReference type="Google" id="ProtNLM"/>
    </source>
</evidence>
<accession>A0ABZ1RKL5</accession>
<gene>
    <name evidence="4" type="ORF">OHU17_14035</name>
</gene>
<sequence>MSARRPLLTALGATSLLAALWFVPSANATAPGDADTHTTLNALTTQTLDAPANDPVTAPAAGPATDPAAEPATDPTAGPVTDPVADPVTAPAAGPVSGPGAPEPHPASATALALADTGGVDTTPYLLGGTLCLGLGAGFVAFSVRRSQAG</sequence>
<evidence type="ECO:0000313" key="5">
    <source>
        <dbReference type="Proteomes" id="UP001432075"/>
    </source>
</evidence>
<organism evidence="4 5">
    <name type="scientific">Streptomyces goshikiensis</name>
    <dbReference type="NCBI Taxonomy" id="1942"/>
    <lineage>
        <taxon>Bacteria</taxon>
        <taxon>Bacillati</taxon>
        <taxon>Actinomycetota</taxon>
        <taxon>Actinomycetes</taxon>
        <taxon>Kitasatosporales</taxon>
        <taxon>Streptomycetaceae</taxon>
        <taxon>Streptomyces</taxon>
    </lineage>
</organism>
<keyword evidence="2" id="KW-1133">Transmembrane helix</keyword>
<dbReference type="Proteomes" id="UP001432075">
    <property type="component" value="Chromosome"/>
</dbReference>
<keyword evidence="5" id="KW-1185">Reference proteome</keyword>
<proteinExistence type="predicted"/>
<dbReference type="PROSITE" id="PS51318">
    <property type="entry name" value="TAT"/>
    <property type="match status" value="1"/>
</dbReference>
<evidence type="ECO:0000256" key="2">
    <source>
        <dbReference type="SAM" id="Phobius"/>
    </source>
</evidence>
<reference evidence="4" key="1">
    <citation type="submission" date="2022-10" db="EMBL/GenBank/DDBJ databases">
        <title>The complete genomes of actinobacterial strains from the NBC collection.</title>
        <authorList>
            <person name="Joergensen T.S."/>
            <person name="Alvarez Arevalo M."/>
            <person name="Sterndorff E.B."/>
            <person name="Faurdal D."/>
            <person name="Vuksanovic O."/>
            <person name="Mourched A.-S."/>
            <person name="Charusanti P."/>
            <person name="Shaw S."/>
            <person name="Blin K."/>
            <person name="Weber T."/>
        </authorList>
    </citation>
    <scope>NUCLEOTIDE SEQUENCE</scope>
    <source>
        <strain evidence="4">NBC_00283</strain>
    </source>
</reference>